<dbReference type="Gene3D" id="1.10.10.60">
    <property type="entry name" value="Homeodomain-like"/>
    <property type="match status" value="1"/>
</dbReference>
<dbReference type="EMBL" id="AZDY01000003">
    <property type="protein sequence ID" value="KRK84876.1"/>
    <property type="molecule type" value="Genomic_DNA"/>
</dbReference>
<comment type="caution">
    <text evidence="1">The sequence shown here is derived from an EMBL/GenBank/DDBJ whole genome shotgun (WGS) entry which is preliminary data.</text>
</comment>
<gene>
    <name evidence="1" type="ORF">FC78_GL001593</name>
</gene>
<proteinExistence type="predicted"/>
<reference evidence="1 2" key="1">
    <citation type="journal article" date="2015" name="Genome Announc.">
        <title>Expanding the biotechnology potential of lactobacilli through comparative genomics of 213 strains and associated genera.</title>
        <authorList>
            <person name="Sun Z."/>
            <person name="Harris H.M."/>
            <person name="McCann A."/>
            <person name="Guo C."/>
            <person name="Argimon S."/>
            <person name="Zhang W."/>
            <person name="Yang X."/>
            <person name="Jeffery I.B."/>
            <person name="Cooney J.C."/>
            <person name="Kagawa T.F."/>
            <person name="Liu W."/>
            <person name="Song Y."/>
            <person name="Salvetti E."/>
            <person name="Wrobel A."/>
            <person name="Rasinkangas P."/>
            <person name="Parkhill J."/>
            <person name="Rea M.C."/>
            <person name="O'Sullivan O."/>
            <person name="Ritari J."/>
            <person name="Douillard F.P."/>
            <person name="Paul Ross R."/>
            <person name="Yang R."/>
            <person name="Briner A.E."/>
            <person name="Felis G.E."/>
            <person name="de Vos W.M."/>
            <person name="Barrangou R."/>
            <person name="Klaenhammer T.R."/>
            <person name="Caufield P.W."/>
            <person name="Cui Y."/>
            <person name="Zhang H."/>
            <person name="O'Toole P.W."/>
        </authorList>
    </citation>
    <scope>NUCLEOTIDE SEQUENCE [LARGE SCALE GENOMIC DNA]</scope>
    <source>
        <strain evidence="1 2">DSM 19674</strain>
    </source>
</reference>
<organism evidence="1 2">
    <name type="scientific">Companilactobacillus bobalius DSM 19674</name>
    <dbReference type="NCBI Taxonomy" id="1423788"/>
    <lineage>
        <taxon>Bacteria</taxon>
        <taxon>Bacillati</taxon>
        <taxon>Bacillota</taxon>
        <taxon>Bacilli</taxon>
        <taxon>Lactobacillales</taxon>
        <taxon>Lactobacillaceae</taxon>
        <taxon>Companilactobacillus</taxon>
        <taxon>Companilactobacillus bobalius</taxon>
    </lineage>
</organism>
<accession>A0A0R1KNS2</accession>
<evidence type="ECO:0000313" key="1">
    <source>
        <dbReference type="EMBL" id="KRK84876.1"/>
    </source>
</evidence>
<dbReference type="STRING" id="1423788.FC78_GL001593"/>
<name>A0A0R1KNS2_9LACO</name>
<dbReference type="PATRIC" id="fig|1423788.3.peg.1642"/>
<dbReference type="Proteomes" id="UP000051515">
    <property type="component" value="Unassembled WGS sequence"/>
</dbReference>
<protein>
    <submittedName>
        <fullName evidence="1">Uncharacterized protein</fullName>
    </submittedName>
</protein>
<keyword evidence="2" id="KW-1185">Reference proteome</keyword>
<evidence type="ECO:0000313" key="2">
    <source>
        <dbReference type="Proteomes" id="UP000051515"/>
    </source>
</evidence>
<dbReference type="AlphaFoldDB" id="A0A0R1KNS2"/>
<sequence>MITLAKSEIDKWTTPEGLIQLEGWARDGLTDEQIAHNIGISTSTLYNWKNKKLEIVESLKKGKTVVDREIENALFKRAKGFTATETQYKVVPLDDELIDVRRRDYENKWKLKHPEASKQEIKDAAIKGVKTTRRIKLGLVEKEIPPDTTAAIFWLKNRKPDEWRDKHETELSGGLNVHNPYANLTDAELKKIAHEQK</sequence>